<gene>
    <name evidence="2" type="ORF">SAMN06265361_106143</name>
</gene>
<proteinExistence type="predicted"/>
<evidence type="ECO:0000313" key="2">
    <source>
        <dbReference type="EMBL" id="SMP29024.1"/>
    </source>
</evidence>
<keyword evidence="1" id="KW-0812">Transmembrane</keyword>
<dbReference type="Proteomes" id="UP001157946">
    <property type="component" value="Unassembled WGS sequence"/>
</dbReference>
<feature type="transmembrane region" description="Helical" evidence="1">
    <location>
        <begin position="6"/>
        <end position="23"/>
    </location>
</feature>
<dbReference type="RefSeq" id="WP_284724513.1">
    <property type="nucleotide sequence ID" value="NZ_FXTU01000006.1"/>
</dbReference>
<name>A0AA45WR65_9BACL</name>
<reference evidence="2" key="1">
    <citation type="submission" date="2017-05" db="EMBL/GenBank/DDBJ databases">
        <authorList>
            <person name="Varghese N."/>
            <person name="Submissions S."/>
        </authorList>
    </citation>
    <scope>NUCLEOTIDE SEQUENCE</scope>
    <source>
        <strain evidence="2">DSM 45262</strain>
    </source>
</reference>
<keyword evidence="1" id="KW-0472">Membrane</keyword>
<feature type="transmembrane region" description="Helical" evidence="1">
    <location>
        <begin position="157"/>
        <end position="174"/>
    </location>
</feature>
<keyword evidence="1" id="KW-1133">Transmembrane helix</keyword>
<dbReference type="AlphaFoldDB" id="A0AA45WR65"/>
<evidence type="ECO:0000313" key="3">
    <source>
        <dbReference type="Proteomes" id="UP001157946"/>
    </source>
</evidence>
<evidence type="ECO:0000256" key="1">
    <source>
        <dbReference type="SAM" id="Phobius"/>
    </source>
</evidence>
<sequence length="175" mass="20115">MAQQPGDTLVLFLILGAILYLIATQFIPRIRSNPPSEPKEEFRGEVPDLLRENGYEVIGGKERIPLSIEMDDKEYESRLYIDYIARQDEECYIVIVARERKPLRLSGAGLRDFFLAYYLLCQPDGLLYVDREKRTVKRIFFDVPELSFHAKRSRAGLAVYGGLGLGALLLWLILF</sequence>
<dbReference type="EMBL" id="FXTU01000006">
    <property type="protein sequence ID" value="SMP29024.1"/>
    <property type="molecule type" value="Genomic_DNA"/>
</dbReference>
<protein>
    <submittedName>
        <fullName evidence="2">Uncharacterized protein</fullName>
    </submittedName>
</protein>
<organism evidence="2 3">
    <name type="scientific">Laceyella tengchongensis</name>
    <dbReference type="NCBI Taxonomy" id="574699"/>
    <lineage>
        <taxon>Bacteria</taxon>
        <taxon>Bacillati</taxon>
        <taxon>Bacillota</taxon>
        <taxon>Bacilli</taxon>
        <taxon>Bacillales</taxon>
        <taxon>Thermoactinomycetaceae</taxon>
        <taxon>Laceyella</taxon>
    </lineage>
</organism>
<accession>A0AA45WR65</accession>
<comment type="caution">
    <text evidence="2">The sequence shown here is derived from an EMBL/GenBank/DDBJ whole genome shotgun (WGS) entry which is preliminary data.</text>
</comment>
<keyword evidence="3" id="KW-1185">Reference proteome</keyword>